<dbReference type="Proteomes" id="UP000095280">
    <property type="component" value="Unplaced"/>
</dbReference>
<dbReference type="AlphaFoldDB" id="A0A1I8GFR0"/>
<dbReference type="CDD" id="cd17305">
    <property type="entry name" value="PIPKc_PIP5KII"/>
    <property type="match status" value="1"/>
</dbReference>
<accession>A0A1I8GFR0</accession>
<dbReference type="InterPro" id="IPR002498">
    <property type="entry name" value="PInositol-4-P-4/5-kinase_core"/>
</dbReference>
<dbReference type="Gene3D" id="3.30.800.10">
    <property type="entry name" value="Phosphatidylinositol Phosphate Kinase II Beta"/>
    <property type="match status" value="1"/>
</dbReference>
<dbReference type="PANTHER" id="PTHR23086:SF8">
    <property type="entry name" value="PHOSPHATIDYLINOSITOL 5-PHOSPHATE 4-KINASE, ISOFORM A"/>
    <property type="match status" value="1"/>
</dbReference>
<proteinExistence type="predicted"/>
<keyword evidence="5 12" id="KW-0418">Kinase</keyword>
<dbReference type="SMART" id="SM00330">
    <property type="entry name" value="PIPKc"/>
    <property type="match status" value="1"/>
</dbReference>
<dbReference type="SUPFAM" id="SSF56104">
    <property type="entry name" value="SAICAR synthase-like"/>
    <property type="match status" value="1"/>
</dbReference>
<dbReference type="InterPro" id="IPR027484">
    <property type="entry name" value="PInositol-4-P-5-kinase_N"/>
</dbReference>
<dbReference type="GO" id="GO:0016309">
    <property type="term" value="F:1-phosphatidylinositol-5-phosphate 4-kinase activity"/>
    <property type="evidence" value="ECO:0007669"/>
    <property type="project" value="UniProtKB-EC"/>
</dbReference>
<dbReference type="WBParaSite" id="maker-uti_cns_0001882-snap-gene-0.11-mRNA-1">
    <property type="protein sequence ID" value="maker-uti_cns_0001882-snap-gene-0.11-mRNA-1"/>
    <property type="gene ID" value="maker-uti_cns_0001882-snap-gene-0.11"/>
</dbReference>
<dbReference type="GO" id="GO:0005524">
    <property type="term" value="F:ATP binding"/>
    <property type="evidence" value="ECO:0007669"/>
    <property type="project" value="UniProtKB-UniRule"/>
</dbReference>
<keyword evidence="15" id="KW-1185">Reference proteome</keyword>
<evidence type="ECO:0000256" key="11">
    <source>
        <dbReference type="ARBA" id="ARBA00039039"/>
    </source>
</evidence>
<evidence type="ECO:0000313" key="15">
    <source>
        <dbReference type="Proteomes" id="UP000095280"/>
    </source>
</evidence>
<evidence type="ECO:0000313" key="16">
    <source>
        <dbReference type="WBParaSite" id="maker-uti_cns_0001882-snap-gene-0.11-mRNA-1"/>
    </source>
</evidence>
<keyword evidence="3 12" id="KW-0808">Transferase</keyword>
<dbReference type="PROSITE" id="PS51455">
    <property type="entry name" value="PIPK"/>
    <property type="match status" value="1"/>
</dbReference>
<dbReference type="EC" id="2.7.1.149" evidence="11"/>
<sequence>GPIKRMEIQVKKSRKVKGVRQKLKLFRASDPLKSVIMWGINYSMDQLDHVNKRTMLLPDDFKSNLKVKVDNHLFNKDSMPSKFKFKEYCPLVFADLRSKFGIERTEYLDSFIKRQPQYDASQGRSGSKFLCTYNRHYVIKTIGSEEVEQMHHILQAYHGYIVECSASTLLPQYLGMYRATVEDTEYYLLVTRCVFSPRLKIHRKYDLKGSTIDREASEKERSKELPTYKDVDFINTKERISIGESQKHRLLLTLRADVDFLQRNNLMDYSLLIGIHDLQIGGGFEDDPEAEDDAGLGSGNEGAAVSPPSAAAAAAAALQPVPEDSGDDERVFGGDGASPESPSAMGEGGGESGGGGLEPGRSFRYSAFLGNLDPVFERYGVQSSSRQLVYFLGIIDILTSYGVRKRTAQTYKSMKHGYNNENQLSTVRPEVYARRFLEFIDACIE</sequence>
<name>A0A1I8GFR0_9PLAT</name>
<keyword evidence="4 12" id="KW-0547">Nucleotide-binding</keyword>
<organism evidence="15 16">
    <name type="scientific">Macrostomum lignano</name>
    <dbReference type="NCBI Taxonomy" id="282301"/>
    <lineage>
        <taxon>Eukaryota</taxon>
        <taxon>Metazoa</taxon>
        <taxon>Spiralia</taxon>
        <taxon>Lophotrochozoa</taxon>
        <taxon>Platyhelminthes</taxon>
        <taxon>Rhabditophora</taxon>
        <taxon>Macrostomorpha</taxon>
        <taxon>Macrostomida</taxon>
        <taxon>Macrostomidae</taxon>
        <taxon>Macrostomum</taxon>
    </lineage>
</organism>
<dbReference type="GO" id="GO:0005737">
    <property type="term" value="C:cytoplasm"/>
    <property type="evidence" value="ECO:0007669"/>
    <property type="project" value="UniProtKB-SubCell"/>
</dbReference>
<evidence type="ECO:0000256" key="13">
    <source>
        <dbReference type="SAM" id="MobiDB-lite"/>
    </source>
</evidence>
<evidence type="ECO:0000256" key="5">
    <source>
        <dbReference type="ARBA" id="ARBA00022777"/>
    </source>
</evidence>
<comment type="catalytic activity">
    <reaction evidence="9">
        <text>a 1,2-diacyl-sn-glycero-3-phospho-(1D-myo-inositol-5-phosphate) + ATP = a 1,2-diacyl-sn-glycero-3-phospho-(1D-myo-inositol-4,5-bisphosphate) + ADP + H(+)</text>
        <dbReference type="Rhea" id="RHEA:12280"/>
        <dbReference type="ChEBI" id="CHEBI:15378"/>
        <dbReference type="ChEBI" id="CHEBI:30616"/>
        <dbReference type="ChEBI" id="CHEBI:57795"/>
        <dbReference type="ChEBI" id="CHEBI:58456"/>
        <dbReference type="ChEBI" id="CHEBI:456216"/>
        <dbReference type="EC" id="2.7.1.149"/>
    </reaction>
    <physiologicalReaction direction="left-to-right" evidence="9">
        <dbReference type="Rhea" id="RHEA:12281"/>
    </physiologicalReaction>
</comment>
<evidence type="ECO:0000256" key="10">
    <source>
        <dbReference type="ARBA" id="ARBA00036950"/>
    </source>
</evidence>
<evidence type="ECO:0000256" key="9">
    <source>
        <dbReference type="ARBA" id="ARBA00036698"/>
    </source>
</evidence>
<protein>
    <recommendedName>
        <fullName evidence="11">1-phosphatidylinositol-5-phosphate 4-kinase</fullName>
        <ecNumber evidence="11">2.7.1.149</ecNumber>
    </recommendedName>
</protein>
<reference evidence="16" key="1">
    <citation type="submission" date="2016-11" db="UniProtKB">
        <authorList>
            <consortium name="WormBaseParasite"/>
        </authorList>
    </citation>
    <scope>IDENTIFICATION</scope>
</reference>
<comment type="catalytic activity">
    <reaction evidence="8">
        <text>1,2-dihexadecanoyl-sn-glycero-3-phospho-(1D-myo-inositol-5-phosphate) + ATP = 1,2-dihexadecanoyl-sn-glycero-3-phospho-(1D-myo-inositol-4,5-bisphosphate) + ADP + H(+)</text>
        <dbReference type="Rhea" id="RHEA:55992"/>
        <dbReference type="ChEBI" id="CHEBI:15378"/>
        <dbReference type="ChEBI" id="CHEBI:30616"/>
        <dbReference type="ChEBI" id="CHEBI:83423"/>
        <dbReference type="ChEBI" id="CHEBI:84968"/>
        <dbReference type="ChEBI" id="CHEBI:456216"/>
    </reaction>
    <physiologicalReaction direction="left-to-right" evidence="8">
        <dbReference type="Rhea" id="RHEA:55993"/>
    </physiologicalReaction>
</comment>
<comment type="catalytic activity">
    <reaction evidence="10">
        <text>1,2-dihexadecanoyl-sn-glycero-3-phospho-(1D-myo-inositol-5-phosphate) + GTP = 1,2-dihexadecanoyl-sn-glycero-3-phospho-(1D-myo-inositol-4,5-bisphosphate) + GDP + H(+)</text>
        <dbReference type="Rhea" id="RHEA:55964"/>
        <dbReference type="ChEBI" id="CHEBI:15378"/>
        <dbReference type="ChEBI" id="CHEBI:37565"/>
        <dbReference type="ChEBI" id="CHEBI:58189"/>
        <dbReference type="ChEBI" id="CHEBI:83423"/>
        <dbReference type="ChEBI" id="CHEBI:84968"/>
    </reaction>
    <physiologicalReaction direction="left-to-right" evidence="10">
        <dbReference type="Rhea" id="RHEA:55965"/>
    </physiologicalReaction>
</comment>
<dbReference type="GO" id="GO:0016308">
    <property type="term" value="F:1-phosphatidylinositol-4-phosphate 5-kinase activity"/>
    <property type="evidence" value="ECO:0007669"/>
    <property type="project" value="TreeGrafter"/>
</dbReference>
<dbReference type="GO" id="GO:0046854">
    <property type="term" value="P:phosphatidylinositol phosphate biosynthetic process"/>
    <property type="evidence" value="ECO:0007669"/>
    <property type="project" value="TreeGrafter"/>
</dbReference>
<comment type="subcellular location">
    <subcellularLocation>
        <location evidence="1">Cytoplasm</location>
    </subcellularLocation>
</comment>
<feature type="compositionally biased region" description="Gly residues" evidence="13">
    <location>
        <begin position="346"/>
        <end position="357"/>
    </location>
</feature>
<feature type="region of interest" description="Disordered" evidence="13">
    <location>
        <begin position="284"/>
        <end position="357"/>
    </location>
</feature>
<dbReference type="FunFam" id="3.30.800.10:FF:000002">
    <property type="entry name" value="Phosphatidylinositol 5-phosphate 4-kinase type-2 beta"/>
    <property type="match status" value="1"/>
</dbReference>
<feature type="domain" description="PIPK" evidence="14">
    <location>
        <begin position="28"/>
        <end position="444"/>
    </location>
</feature>
<evidence type="ECO:0000256" key="1">
    <source>
        <dbReference type="ARBA" id="ARBA00004496"/>
    </source>
</evidence>
<dbReference type="InterPro" id="IPR027483">
    <property type="entry name" value="PInositol-4-P-4/5-kinase_C_sf"/>
</dbReference>
<dbReference type="Gene3D" id="3.30.810.10">
    <property type="entry name" value="2-Layer Sandwich"/>
    <property type="match status" value="2"/>
</dbReference>
<feature type="compositionally biased region" description="Low complexity" evidence="13">
    <location>
        <begin position="303"/>
        <end position="317"/>
    </location>
</feature>
<evidence type="ECO:0000256" key="7">
    <source>
        <dbReference type="ARBA" id="ARBA00023098"/>
    </source>
</evidence>
<dbReference type="GO" id="GO:0005886">
    <property type="term" value="C:plasma membrane"/>
    <property type="evidence" value="ECO:0007669"/>
    <property type="project" value="TreeGrafter"/>
</dbReference>
<evidence type="ECO:0000256" key="12">
    <source>
        <dbReference type="PROSITE-ProRule" id="PRU00781"/>
    </source>
</evidence>
<keyword evidence="7" id="KW-0443">Lipid metabolism</keyword>
<feature type="compositionally biased region" description="Acidic residues" evidence="13">
    <location>
        <begin position="284"/>
        <end position="294"/>
    </location>
</feature>
<evidence type="ECO:0000256" key="8">
    <source>
        <dbReference type="ARBA" id="ARBA00036478"/>
    </source>
</evidence>
<evidence type="ECO:0000256" key="2">
    <source>
        <dbReference type="ARBA" id="ARBA00022490"/>
    </source>
</evidence>
<evidence type="ECO:0000256" key="4">
    <source>
        <dbReference type="ARBA" id="ARBA00022741"/>
    </source>
</evidence>
<dbReference type="PANTHER" id="PTHR23086">
    <property type="entry name" value="PHOSPHATIDYLINOSITOL-4-PHOSPHATE 5-KINASE"/>
    <property type="match status" value="1"/>
</dbReference>
<keyword evidence="2" id="KW-0963">Cytoplasm</keyword>
<evidence type="ECO:0000256" key="6">
    <source>
        <dbReference type="ARBA" id="ARBA00022840"/>
    </source>
</evidence>
<evidence type="ECO:0000256" key="3">
    <source>
        <dbReference type="ARBA" id="ARBA00022679"/>
    </source>
</evidence>
<dbReference type="Pfam" id="PF01504">
    <property type="entry name" value="PIP5K"/>
    <property type="match status" value="1"/>
</dbReference>
<evidence type="ECO:0000259" key="14">
    <source>
        <dbReference type="PROSITE" id="PS51455"/>
    </source>
</evidence>
<keyword evidence="6 12" id="KW-0067">ATP-binding</keyword>
<dbReference type="InterPro" id="IPR023610">
    <property type="entry name" value="PInositol-4/5-P-5/4-kinase"/>
</dbReference>